<dbReference type="EMBL" id="JAGIYQ010000002">
    <property type="protein sequence ID" value="MBP0724509.1"/>
    <property type="molecule type" value="Genomic_DNA"/>
</dbReference>
<dbReference type="EC" id="6.3.3.2" evidence="5"/>
<sequence length="180" mass="21038">MDKKEIRSIMIEKLKMIPTEERNTKSKIITEKLIQTKVWNKARIIATTMSMEHEVNTAFLIQAAWNEDKTIVVPKCIHKTKEMKFYKITSFSDLEKGYFDILEPKVDQCVEIVKEDIDLIIVPGVAYTKEGNRIGYGGGYFDRYLENYHKDILSLAFQCQMTSELPYEQHDIHIPLMIND</sequence>
<evidence type="ECO:0000256" key="4">
    <source>
        <dbReference type="PIRSR" id="PIRSR006806-1"/>
    </source>
</evidence>
<evidence type="ECO:0000256" key="5">
    <source>
        <dbReference type="RuleBase" id="RU361279"/>
    </source>
</evidence>
<dbReference type="SUPFAM" id="SSF100950">
    <property type="entry name" value="NagB/RpiA/CoA transferase-like"/>
    <property type="match status" value="1"/>
</dbReference>
<comment type="similarity">
    <text evidence="1 5">Belongs to the 5-formyltetrahydrofolate cyclo-ligase family.</text>
</comment>
<feature type="binding site" evidence="4">
    <location>
        <position position="54"/>
    </location>
    <ligand>
        <name>substrate</name>
    </ligand>
</feature>
<gene>
    <name evidence="6" type="ORF">J5Y03_04810</name>
</gene>
<dbReference type="RefSeq" id="WP_209403066.1">
    <property type="nucleotide sequence ID" value="NZ_JAGIYQ010000002.1"/>
</dbReference>
<comment type="cofactor">
    <cofactor evidence="5">
        <name>Mg(2+)</name>
        <dbReference type="ChEBI" id="CHEBI:18420"/>
    </cofactor>
</comment>
<organism evidence="6 7">
    <name type="scientific">Gottfriedia endophytica</name>
    <dbReference type="NCBI Taxonomy" id="2820819"/>
    <lineage>
        <taxon>Bacteria</taxon>
        <taxon>Bacillati</taxon>
        <taxon>Bacillota</taxon>
        <taxon>Bacilli</taxon>
        <taxon>Bacillales</taxon>
        <taxon>Bacillaceae</taxon>
        <taxon>Gottfriedia</taxon>
    </lineage>
</organism>
<protein>
    <recommendedName>
        <fullName evidence="5">5-formyltetrahydrofolate cyclo-ligase</fullName>
        <ecNumber evidence="5">6.3.3.2</ecNumber>
    </recommendedName>
</protein>
<dbReference type="GO" id="GO:0035999">
    <property type="term" value="P:tetrahydrofolate interconversion"/>
    <property type="evidence" value="ECO:0007669"/>
    <property type="project" value="TreeGrafter"/>
</dbReference>
<evidence type="ECO:0000256" key="1">
    <source>
        <dbReference type="ARBA" id="ARBA00010638"/>
    </source>
</evidence>
<dbReference type="GO" id="GO:0030272">
    <property type="term" value="F:5-formyltetrahydrofolate cyclo-ligase activity"/>
    <property type="evidence" value="ECO:0007669"/>
    <property type="project" value="UniProtKB-EC"/>
</dbReference>
<evidence type="ECO:0000256" key="2">
    <source>
        <dbReference type="ARBA" id="ARBA00022741"/>
    </source>
</evidence>
<feature type="binding site" evidence="4">
    <location>
        <position position="49"/>
    </location>
    <ligand>
        <name>substrate</name>
    </ligand>
</feature>
<comment type="caution">
    <text evidence="6">The sequence shown here is derived from an EMBL/GenBank/DDBJ whole genome shotgun (WGS) entry which is preliminary data.</text>
</comment>
<dbReference type="Proteomes" id="UP000682134">
    <property type="component" value="Unassembled WGS sequence"/>
</dbReference>
<dbReference type="InterPro" id="IPR024185">
    <property type="entry name" value="FTHF_cligase-like_sf"/>
</dbReference>
<accession>A0A940NFH2</accession>
<evidence type="ECO:0000256" key="3">
    <source>
        <dbReference type="ARBA" id="ARBA00022840"/>
    </source>
</evidence>
<dbReference type="PANTHER" id="PTHR23407">
    <property type="entry name" value="ATPASE INHIBITOR/5-FORMYLTETRAHYDROFOLATE CYCLO-LIGASE"/>
    <property type="match status" value="1"/>
</dbReference>
<dbReference type="GO" id="GO:0005524">
    <property type="term" value="F:ATP binding"/>
    <property type="evidence" value="ECO:0007669"/>
    <property type="project" value="UniProtKB-KW"/>
</dbReference>
<dbReference type="PIRSF" id="PIRSF006806">
    <property type="entry name" value="FTHF_cligase"/>
    <property type="match status" value="1"/>
</dbReference>
<keyword evidence="7" id="KW-1185">Reference proteome</keyword>
<feature type="binding site" evidence="4">
    <location>
        <begin position="3"/>
        <end position="7"/>
    </location>
    <ligand>
        <name>ATP</name>
        <dbReference type="ChEBI" id="CHEBI:30616"/>
    </ligand>
</feature>
<keyword evidence="5" id="KW-0479">Metal-binding</keyword>
<dbReference type="InterPro" id="IPR037171">
    <property type="entry name" value="NagB/RpiA_transferase-like"/>
</dbReference>
<dbReference type="PANTHER" id="PTHR23407:SF1">
    <property type="entry name" value="5-FORMYLTETRAHYDROFOLATE CYCLO-LIGASE"/>
    <property type="match status" value="1"/>
</dbReference>
<keyword evidence="3 4" id="KW-0067">ATP-binding</keyword>
<dbReference type="GO" id="GO:0009396">
    <property type="term" value="P:folic acid-containing compound biosynthetic process"/>
    <property type="evidence" value="ECO:0007669"/>
    <property type="project" value="TreeGrafter"/>
</dbReference>
<keyword evidence="6" id="KW-0436">Ligase</keyword>
<dbReference type="GO" id="GO:0046872">
    <property type="term" value="F:metal ion binding"/>
    <property type="evidence" value="ECO:0007669"/>
    <property type="project" value="UniProtKB-KW"/>
</dbReference>
<dbReference type="Pfam" id="PF01812">
    <property type="entry name" value="5-FTHF_cyc-lig"/>
    <property type="match status" value="1"/>
</dbReference>
<evidence type="ECO:0000313" key="6">
    <source>
        <dbReference type="EMBL" id="MBP0724509.1"/>
    </source>
</evidence>
<proteinExistence type="inferred from homology"/>
<keyword evidence="5" id="KW-0460">Magnesium</keyword>
<comment type="catalytic activity">
    <reaction evidence="5">
        <text>(6S)-5-formyl-5,6,7,8-tetrahydrofolate + ATP = (6R)-5,10-methenyltetrahydrofolate + ADP + phosphate</text>
        <dbReference type="Rhea" id="RHEA:10488"/>
        <dbReference type="ChEBI" id="CHEBI:30616"/>
        <dbReference type="ChEBI" id="CHEBI:43474"/>
        <dbReference type="ChEBI" id="CHEBI:57455"/>
        <dbReference type="ChEBI" id="CHEBI:57457"/>
        <dbReference type="ChEBI" id="CHEBI:456216"/>
        <dbReference type="EC" id="6.3.3.2"/>
    </reaction>
</comment>
<reference evidence="6" key="1">
    <citation type="submission" date="2021-04" db="EMBL/GenBank/DDBJ databases">
        <title>Genome seq and assembly of Bacillus sp.</title>
        <authorList>
            <person name="Chhetri G."/>
        </authorList>
    </citation>
    <scope>NUCLEOTIDE SEQUENCE</scope>
    <source>
        <strain evidence="6">RG28</strain>
    </source>
</reference>
<dbReference type="Gene3D" id="3.40.50.10420">
    <property type="entry name" value="NagB/RpiA/CoA transferase-like"/>
    <property type="match status" value="1"/>
</dbReference>
<keyword evidence="2 4" id="KW-0547">Nucleotide-binding</keyword>
<evidence type="ECO:0000313" key="7">
    <source>
        <dbReference type="Proteomes" id="UP000682134"/>
    </source>
</evidence>
<dbReference type="InterPro" id="IPR002698">
    <property type="entry name" value="FTHF_cligase"/>
</dbReference>
<dbReference type="AlphaFoldDB" id="A0A940NFH2"/>
<name>A0A940NFH2_9BACI</name>
<dbReference type="NCBIfam" id="TIGR02727">
    <property type="entry name" value="MTHFS_bact"/>
    <property type="match status" value="1"/>
</dbReference>